<feature type="region of interest" description="Disordered" evidence="1">
    <location>
        <begin position="1"/>
        <end position="60"/>
    </location>
</feature>
<dbReference type="Proteomes" id="UP001367513">
    <property type="component" value="Unassembled WGS sequence"/>
</dbReference>
<evidence type="ECO:0000313" key="3">
    <source>
        <dbReference type="Proteomes" id="UP001367513"/>
    </source>
</evidence>
<keyword evidence="3" id="KW-1185">Reference proteome</keyword>
<name>A0ABU9AC40_PSEA5</name>
<evidence type="ECO:0000313" key="2">
    <source>
        <dbReference type="EMBL" id="MEK6463545.1"/>
    </source>
</evidence>
<dbReference type="RefSeq" id="WP_062399053.1">
    <property type="nucleotide sequence ID" value="NZ_BAAAOD010000077.1"/>
</dbReference>
<comment type="caution">
    <text evidence="2">The sequence shown here is derived from an EMBL/GenBank/DDBJ whole genome shotgun (WGS) entry which is preliminary data.</text>
</comment>
<dbReference type="EMBL" id="JBBPIX010000003">
    <property type="protein sequence ID" value="MEK6463545.1"/>
    <property type="molecule type" value="Genomic_DNA"/>
</dbReference>
<organism evidence="2 3">
    <name type="scientific">Pseudonocardia alni subsp. carboxydivorans</name>
    <dbReference type="NCBI Taxonomy" id="415010"/>
    <lineage>
        <taxon>Bacteria</taxon>
        <taxon>Bacillati</taxon>
        <taxon>Actinomycetota</taxon>
        <taxon>Actinomycetes</taxon>
        <taxon>Pseudonocardiales</taxon>
        <taxon>Pseudonocardiaceae</taxon>
        <taxon>Pseudonocardia</taxon>
    </lineage>
</organism>
<feature type="compositionally biased region" description="Basic and acidic residues" evidence="1">
    <location>
        <begin position="21"/>
        <end position="49"/>
    </location>
</feature>
<evidence type="ECO:0000256" key="1">
    <source>
        <dbReference type="SAM" id="MobiDB-lite"/>
    </source>
</evidence>
<gene>
    <name evidence="2" type="ORF">WG925_07335</name>
</gene>
<reference evidence="2 3" key="1">
    <citation type="submission" date="2024-03" db="EMBL/GenBank/DDBJ databases">
        <title>Draft genome sequence of Pseudonocardia carboxydivorans JCM 14827.</title>
        <authorList>
            <person name="Duangmal K."/>
        </authorList>
    </citation>
    <scope>NUCLEOTIDE SEQUENCE [LARGE SCALE GENOMIC DNA]</scope>
    <source>
        <strain evidence="2 3">JCM 14827</strain>
    </source>
</reference>
<sequence>MSNHERRRGLDEVIDPEEGATPDHREHAKAPHPPDDEELERRAQREREQTGAGGPLREDG</sequence>
<proteinExistence type="predicted"/>
<accession>A0ABU9AC40</accession>
<protein>
    <submittedName>
        <fullName evidence="2">Uncharacterized protein</fullName>
    </submittedName>
</protein>